<dbReference type="PANTHER" id="PTHR33116:SF86">
    <property type="entry name" value="REVERSE TRANSCRIPTASE DOMAIN-CONTAINING PROTEIN"/>
    <property type="match status" value="1"/>
</dbReference>
<evidence type="ECO:0000259" key="1">
    <source>
        <dbReference type="Pfam" id="PF00078"/>
    </source>
</evidence>
<keyword evidence="2" id="KW-1185">Reference proteome</keyword>
<evidence type="ECO:0000313" key="3">
    <source>
        <dbReference type="RefSeq" id="XP_071905751.1"/>
    </source>
</evidence>
<dbReference type="Proteomes" id="UP001652660">
    <property type="component" value="Chromosome 5e"/>
</dbReference>
<dbReference type="SUPFAM" id="SSF56672">
    <property type="entry name" value="DNA/RNA polymerases"/>
    <property type="match status" value="1"/>
</dbReference>
<feature type="domain" description="Reverse transcriptase" evidence="1">
    <location>
        <begin position="244"/>
        <end position="438"/>
    </location>
</feature>
<gene>
    <name evidence="3" type="primary">LOC140006980</name>
</gene>
<reference evidence="3" key="1">
    <citation type="submission" date="2025-08" db="UniProtKB">
        <authorList>
            <consortium name="RefSeq"/>
        </authorList>
    </citation>
    <scope>IDENTIFICATION</scope>
    <source>
        <tissue evidence="3">Leaves</tissue>
    </source>
</reference>
<evidence type="ECO:0000313" key="2">
    <source>
        <dbReference type="Proteomes" id="UP001652660"/>
    </source>
</evidence>
<dbReference type="CDD" id="cd01650">
    <property type="entry name" value="RT_nLTR_like"/>
    <property type="match status" value="1"/>
</dbReference>
<dbReference type="InterPro" id="IPR000477">
    <property type="entry name" value="RT_dom"/>
</dbReference>
<accession>A0ABM4UEN9</accession>
<name>A0ABM4UEN9_COFAR</name>
<dbReference type="PANTHER" id="PTHR33116">
    <property type="entry name" value="REVERSE TRANSCRIPTASE ZINC-BINDING DOMAIN-CONTAINING PROTEIN-RELATED-RELATED"/>
    <property type="match status" value="1"/>
</dbReference>
<proteinExistence type="predicted"/>
<dbReference type="Pfam" id="PF00078">
    <property type="entry name" value="RVT_1"/>
    <property type="match status" value="1"/>
</dbReference>
<dbReference type="InterPro" id="IPR043502">
    <property type="entry name" value="DNA/RNA_pol_sf"/>
</dbReference>
<dbReference type="RefSeq" id="XP_071905751.1">
    <property type="nucleotide sequence ID" value="XM_072049650.1"/>
</dbReference>
<organism evidence="2 3">
    <name type="scientific">Coffea arabica</name>
    <name type="common">Arabian coffee</name>
    <dbReference type="NCBI Taxonomy" id="13443"/>
    <lineage>
        <taxon>Eukaryota</taxon>
        <taxon>Viridiplantae</taxon>
        <taxon>Streptophyta</taxon>
        <taxon>Embryophyta</taxon>
        <taxon>Tracheophyta</taxon>
        <taxon>Spermatophyta</taxon>
        <taxon>Magnoliopsida</taxon>
        <taxon>eudicotyledons</taxon>
        <taxon>Gunneridae</taxon>
        <taxon>Pentapetalae</taxon>
        <taxon>asterids</taxon>
        <taxon>lamiids</taxon>
        <taxon>Gentianales</taxon>
        <taxon>Rubiaceae</taxon>
        <taxon>Ixoroideae</taxon>
        <taxon>Gardenieae complex</taxon>
        <taxon>Bertiereae - Coffeeae clade</taxon>
        <taxon>Coffeeae</taxon>
        <taxon>Coffea</taxon>
    </lineage>
</organism>
<protein>
    <recommendedName>
        <fullName evidence="1">Reverse transcriptase domain-containing protein</fullName>
    </recommendedName>
</protein>
<sequence>MTNLEEMRKEVDLLQKEVEFQKKLADYWEGRWKQEYAEKIELLYKNVELEMKYKETSQAGQAMTSRTTCGYCDTEPDKKKKRKRFYFNKRWIQKEGIQQVIEKAWNKEEQGTKMFRVTKKANSKVRINDIKSRLENLNMSNVENKRMIRSDLKEQLKKAYKEEESFWSQKARVNWLRKGDKNTSFFHAYVRGRRNKNRICNVQRENGTLTKNDEDLISEISMFYRSLFTSGGKEDNSEESMQYLKNKRQGKEGYMAIKLDMAKAYDKVEWHFIRDMMTRMGFCDKWVNWISRCLETVSYSFNCNGKVKGFVNPRREIRQVDPLSPYLFLICSEGFSNLLQRSAESKNLKGLKISRQGPSITHLFFADDSLIFCRADVQQAKELMKILQDYEQASGQLINLEKSSVFYSKNLTCRQKQEICSALEGMVEVKQGKYLGLPMVISRTKDQIFGYIRDNIKRRLESWKNKLLSPAGKEVMLKAVTMTMPTYVMSYFKLPRKLLKDINSAMANYWWGETNGKNKMHWISWRRMAQDRQEGGLGFKDLEAFNKALLGKQVWRLITKPNLLVSKVLKVKYFPKESIFTCKVQGNASWFWK</sequence>
<dbReference type="GeneID" id="140006980"/>